<dbReference type="Pfam" id="PF09346">
    <property type="entry name" value="SMI1_KNR4"/>
    <property type="match status" value="1"/>
</dbReference>
<gene>
    <name evidence="2" type="ORF">DW914_04985</name>
</gene>
<evidence type="ECO:0000313" key="3">
    <source>
        <dbReference type="Proteomes" id="UP000283492"/>
    </source>
</evidence>
<evidence type="ECO:0000313" key="2">
    <source>
        <dbReference type="EMBL" id="RHA90557.1"/>
    </source>
</evidence>
<protein>
    <recommendedName>
        <fullName evidence="1">Knr4/Smi1-like domain-containing protein</fullName>
    </recommendedName>
</protein>
<reference evidence="2 3" key="1">
    <citation type="submission" date="2018-08" db="EMBL/GenBank/DDBJ databases">
        <title>A genome reference for cultivated species of the human gut microbiota.</title>
        <authorList>
            <person name="Zou Y."/>
            <person name="Xue W."/>
            <person name="Luo G."/>
        </authorList>
    </citation>
    <scope>NUCLEOTIDE SEQUENCE [LARGE SCALE GENOMIC DNA]</scope>
    <source>
        <strain evidence="2 3">AM42-1AC</strain>
    </source>
</reference>
<organism evidence="2 3">
    <name type="scientific">Roseburia inulinivorans</name>
    <dbReference type="NCBI Taxonomy" id="360807"/>
    <lineage>
        <taxon>Bacteria</taxon>
        <taxon>Bacillati</taxon>
        <taxon>Bacillota</taxon>
        <taxon>Clostridia</taxon>
        <taxon>Lachnospirales</taxon>
        <taxon>Lachnospiraceae</taxon>
        <taxon>Roseburia</taxon>
    </lineage>
</organism>
<dbReference type="SUPFAM" id="SSF160631">
    <property type="entry name" value="SMI1/KNR4-like"/>
    <property type="match status" value="1"/>
</dbReference>
<dbReference type="EMBL" id="QSFX01000005">
    <property type="protein sequence ID" value="RHA90557.1"/>
    <property type="molecule type" value="Genomic_DNA"/>
</dbReference>
<dbReference type="AlphaFoldDB" id="A0A413TZY3"/>
<dbReference type="Gene3D" id="3.40.1580.10">
    <property type="entry name" value="SMI1/KNR4-like"/>
    <property type="match status" value="1"/>
</dbReference>
<dbReference type="InterPro" id="IPR037883">
    <property type="entry name" value="Knr4/Smi1-like_sf"/>
</dbReference>
<accession>A0A413TZY3</accession>
<sequence>MQLKEMMDEICSRWSLPKDYIEFLFNHENNLYVNVDDDDDEDLSYEIEIYGARGLLVGQYGYSYNPVQKAVIEDWNPNYVVIANCNADPYCIDISMDNSPVYYAVHGEGEWEFEKDSESLEEFFEFLGIR</sequence>
<dbReference type="InterPro" id="IPR018958">
    <property type="entry name" value="Knr4/Smi1-like_dom"/>
</dbReference>
<evidence type="ECO:0000259" key="1">
    <source>
        <dbReference type="Pfam" id="PF09346"/>
    </source>
</evidence>
<comment type="caution">
    <text evidence="2">The sequence shown here is derived from an EMBL/GenBank/DDBJ whole genome shotgun (WGS) entry which is preliminary data.</text>
</comment>
<feature type="domain" description="Knr4/Smi1-like" evidence="1">
    <location>
        <begin position="14"/>
        <end position="125"/>
    </location>
</feature>
<dbReference type="Proteomes" id="UP000283492">
    <property type="component" value="Unassembled WGS sequence"/>
</dbReference>
<dbReference type="RefSeq" id="WP_054344352.1">
    <property type="nucleotide sequence ID" value="NZ_CABJFX010000005.1"/>
</dbReference>
<proteinExistence type="predicted"/>
<name>A0A413TZY3_9FIRM</name>